<reference evidence="2 3" key="1">
    <citation type="submission" date="2022-01" db="EMBL/GenBank/DDBJ databases">
        <title>Whole genome-based taxonomy of the Shewanellaceae.</title>
        <authorList>
            <person name="Martin-Rodriguez A.J."/>
        </authorList>
    </citation>
    <scope>NUCLEOTIDE SEQUENCE [LARGE SCALE GENOMIC DNA]</scope>
    <source>
        <strain evidence="2 3">DSM 21332</strain>
    </source>
</reference>
<accession>A0ABT0N1W2</accession>
<keyword evidence="3" id="KW-1185">Reference proteome</keyword>
<name>A0ABT0N1W2_9GAMM</name>
<evidence type="ECO:0000256" key="1">
    <source>
        <dbReference type="SAM" id="MobiDB-lite"/>
    </source>
</evidence>
<dbReference type="Proteomes" id="UP001202831">
    <property type="component" value="Unassembled WGS sequence"/>
</dbReference>
<proteinExistence type="predicted"/>
<feature type="compositionally biased region" description="Acidic residues" evidence="1">
    <location>
        <begin position="107"/>
        <end position="130"/>
    </location>
</feature>
<evidence type="ECO:0000313" key="3">
    <source>
        <dbReference type="Proteomes" id="UP001202831"/>
    </source>
</evidence>
<protein>
    <submittedName>
        <fullName evidence="2">Uncharacterized protein</fullName>
    </submittedName>
</protein>
<evidence type="ECO:0000313" key="2">
    <source>
        <dbReference type="EMBL" id="MCL2912409.1"/>
    </source>
</evidence>
<gene>
    <name evidence="2" type="ORF">L2725_01195</name>
</gene>
<sequence length="130" mass="14717">MYNTVKKQVWIGELRTSRGNTVVIHDNQLPDASPGRVFLYNTDRNAIVEYVEEIVKPNLHELDEAAIKDAESKFSGAWQIARAEFLGKRPKVEDSAPAPKKAKAEVEAEDSYEDDNLGDDDWSDDDYDDD</sequence>
<dbReference type="EMBL" id="JAKIKT010000001">
    <property type="protein sequence ID" value="MCL2912409.1"/>
    <property type="molecule type" value="Genomic_DNA"/>
</dbReference>
<dbReference type="RefSeq" id="WP_249247237.1">
    <property type="nucleotide sequence ID" value="NZ_JAKIKT010000001.1"/>
</dbReference>
<organism evidence="2 3">
    <name type="scientific">Shewanella corallii</name>
    <dbReference type="NCBI Taxonomy" id="560080"/>
    <lineage>
        <taxon>Bacteria</taxon>
        <taxon>Pseudomonadati</taxon>
        <taxon>Pseudomonadota</taxon>
        <taxon>Gammaproteobacteria</taxon>
        <taxon>Alteromonadales</taxon>
        <taxon>Shewanellaceae</taxon>
        <taxon>Shewanella</taxon>
    </lineage>
</organism>
<comment type="caution">
    <text evidence="2">The sequence shown here is derived from an EMBL/GenBank/DDBJ whole genome shotgun (WGS) entry which is preliminary data.</text>
</comment>
<feature type="region of interest" description="Disordered" evidence="1">
    <location>
        <begin position="89"/>
        <end position="130"/>
    </location>
</feature>